<dbReference type="AlphaFoldDB" id="A0A1H4GXZ4"/>
<feature type="domain" description="Carrier" evidence="1">
    <location>
        <begin position="4"/>
        <end position="80"/>
    </location>
</feature>
<evidence type="ECO:0000313" key="3">
    <source>
        <dbReference type="Proteomes" id="UP000199397"/>
    </source>
</evidence>
<evidence type="ECO:0000259" key="1">
    <source>
        <dbReference type="PROSITE" id="PS50075"/>
    </source>
</evidence>
<dbReference type="InterPro" id="IPR036736">
    <property type="entry name" value="ACP-like_sf"/>
</dbReference>
<organism evidence="2 3">
    <name type="scientific">Thiothrix caldifontis</name>
    <dbReference type="NCBI Taxonomy" id="525918"/>
    <lineage>
        <taxon>Bacteria</taxon>
        <taxon>Pseudomonadati</taxon>
        <taxon>Pseudomonadota</taxon>
        <taxon>Gammaproteobacteria</taxon>
        <taxon>Thiotrichales</taxon>
        <taxon>Thiotrichaceae</taxon>
        <taxon>Thiothrix</taxon>
    </lineage>
</organism>
<proteinExistence type="predicted"/>
<dbReference type="InterPro" id="IPR009081">
    <property type="entry name" value="PP-bd_ACP"/>
</dbReference>
<dbReference type="Gene3D" id="1.10.1200.10">
    <property type="entry name" value="ACP-like"/>
    <property type="match status" value="1"/>
</dbReference>
<protein>
    <submittedName>
        <fullName evidence="2">Acyl carrier protein</fullName>
    </submittedName>
</protein>
<reference evidence="2 3" key="1">
    <citation type="submission" date="2016-10" db="EMBL/GenBank/DDBJ databases">
        <authorList>
            <person name="de Groot N.N."/>
        </authorList>
    </citation>
    <scope>NUCLEOTIDE SEQUENCE [LARGE SCALE GENOMIC DNA]</scope>
    <source>
        <strain evidence="2 3">DSM 21228</strain>
    </source>
</reference>
<dbReference type="STRING" id="525918.SAMN05660964_03764"/>
<dbReference type="PROSITE" id="PS50075">
    <property type="entry name" value="CARRIER"/>
    <property type="match status" value="1"/>
</dbReference>
<name>A0A1H4GXZ4_9GAMM</name>
<dbReference type="OrthoDB" id="5326488at2"/>
<dbReference type="SUPFAM" id="SSF47336">
    <property type="entry name" value="ACP-like"/>
    <property type="match status" value="1"/>
</dbReference>
<keyword evidence="3" id="KW-1185">Reference proteome</keyword>
<dbReference type="Pfam" id="PF00550">
    <property type="entry name" value="PP-binding"/>
    <property type="match status" value="1"/>
</dbReference>
<sequence>MDSQKIKDTLKQALVAILGKPVADDEGVWLSMSGRKDWDSLKQVEILLLLEEEFGIRYTEEEFAQLDTAADIVALTLHKCEEETSAPADDGLFSYY</sequence>
<gene>
    <name evidence="2" type="ORF">SAMN05660964_03764</name>
</gene>
<evidence type="ECO:0000313" key="2">
    <source>
        <dbReference type="EMBL" id="SEB13768.1"/>
    </source>
</evidence>
<dbReference type="EMBL" id="FNQP01000046">
    <property type="protein sequence ID" value="SEB13768.1"/>
    <property type="molecule type" value="Genomic_DNA"/>
</dbReference>
<dbReference type="Proteomes" id="UP000199397">
    <property type="component" value="Unassembled WGS sequence"/>
</dbReference>
<accession>A0A1H4GXZ4</accession>
<dbReference type="RefSeq" id="WP_093071134.1">
    <property type="nucleotide sequence ID" value="NZ_FNQP01000046.1"/>
</dbReference>